<name>A3TYH6_PSEBH</name>
<dbReference type="AlphaFoldDB" id="A3TYH6"/>
<dbReference type="STRING" id="252305.OB2597_13738"/>
<dbReference type="HOGENOM" id="CLU_2771798_0_0_5"/>
<dbReference type="RefSeq" id="WP_009806964.1">
    <property type="nucleotide sequence ID" value="NZ_CH724131.1"/>
</dbReference>
<dbReference type="EMBL" id="AAMO01000005">
    <property type="protein sequence ID" value="EAQ03210.1"/>
    <property type="molecule type" value="Genomic_DNA"/>
</dbReference>
<comment type="caution">
    <text evidence="2">The sequence shown here is derived from an EMBL/GenBank/DDBJ whole genome shotgun (WGS) entry which is preliminary data.</text>
</comment>
<keyword evidence="1" id="KW-1133">Transmembrane helix</keyword>
<feature type="transmembrane region" description="Helical" evidence="1">
    <location>
        <begin position="41"/>
        <end position="65"/>
    </location>
</feature>
<evidence type="ECO:0000313" key="2">
    <source>
        <dbReference type="EMBL" id="EAQ03210.1"/>
    </source>
</evidence>
<accession>A3TYH6</accession>
<keyword evidence="1" id="KW-0812">Transmembrane</keyword>
<sequence length="69" mass="7335">MRALLPPVILLIPGSAAIWLARMIGEARKGDLESGPFWADVTLLSMLGLALVSAGLVWLIVRLVALARA</sequence>
<organism evidence="2 3">
    <name type="scientific">Pseudooceanicola batsensis (strain ATCC BAA-863 / DSM 15984 / KCTC 12145 / HTCC2597)</name>
    <name type="common">Oceanicola batsensis</name>
    <dbReference type="NCBI Taxonomy" id="252305"/>
    <lineage>
        <taxon>Bacteria</taxon>
        <taxon>Pseudomonadati</taxon>
        <taxon>Pseudomonadota</taxon>
        <taxon>Alphaproteobacteria</taxon>
        <taxon>Rhodobacterales</taxon>
        <taxon>Paracoccaceae</taxon>
        <taxon>Pseudooceanicola</taxon>
    </lineage>
</organism>
<proteinExistence type="predicted"/>
<gene>
    <name evidence="2" type="ORF">OB2597_13738</name>
</gene>
<protein>
    <submittedName>
        <fullName evidence="2">Uncharacterized protein</fullName>
    </submittedName>
</protein>
<evidence type="ECO:0000256" key="1">
    <source>
        <dbReference type="SAM" id="Phobius"/>
    </source>
</evidence>
<keyword evidence="3" id="KW-1185">Reference proteome</keyword>
<keyword evidence="1" id="KW-0472">Membrane</keyword>
<reference evidence="2 3" key="1">
    <citation type="journal article" date="2010" name="J. Bacteriol.">
        <title>Genome sequences of Oceanicola granulosus HTCC2516(T) and Oceanicola batsensis HTCC2597(TDelta).</title>
        <authorList>
            <person name="Thrash J.C."/>
            <person name="Cho J.C."/>
            <person name="Vergin K.L."/>
            <person name="Giovannoni S.J."/>
        </authorList>
    </citation>
    <scope>NUCLEOTIDE SEQUENCE [LARGE SCALE GENOMIC DNA]</scope>
    <source>
        <strain evidence="3">ATCC BAA-863 / DSM 15984 / KCTC 12145 / HTCC2597</strain>
    </source>
</reference>
<evidence type="ECO:0000313" key="3">
    <source>
        <dbReference type="Proteomes" id="UP000004318"/>
    </source>
</evidence>
<dbReference type="Proteomes" id="UP000004318">
    <property type="component" value="Unassembled WGS sequence"/>
</dbReference>